<feature type="region of interest" description="Disordered" evidence="1">
    <location>
        <begin position="177"/>
        <end position="204"/>
    </location>
</feature>
<keyword evidence="2" id="KW-0472">Membrane</keyword>
<proteinExistence type="predicted"/>
<sequence>MGDILIIAAQMLIAMYIFELIYRVKLSPAAVMHHIGTILIGQSAIAISLRLAREPDADIEFVLCTVWGAFDIISEFFPHVAIILYRVFPTRHHFLSRVFLLSCISTAAGTTVETIVTMYLFGSLWSRWQLAFKIITPILHVAFSATQIHGSMILFRMYRRQQRIIAGISDQDVERNRISGANQPETVNEEEEGKMVSKEVSNST</sequence>
<dbReference type="Proteomes" id="UP000266188">
    <property type="component" value="Unassembled WGS sequence"/>
</dbReference>
<evidence type="ECO:0000256" key="2">
    <source>
        <dbReference type="SAM" id="Phobius"/>
    </source>
</evidence>
<evidence type="ECO:0000313" key="4">
    <source>
        <dbReference type="Proteomes" id="UP000266188"/>
    </source>
</evidence>
<dbReference type="OrthoDB" id="10010954at2759"/>
<evidence type="ECO:0000256" key="1">
    <source>
        <dbReference type="SAM" id="MobiDB-lite"/>
    </source>
</evidence>
<feature type="transmembrane region" description="Helical" evidence="2">
    <location>
        <begin position="34"/>
        <end position="53"/>
    </location>
</feature>
<protein>
    <submittedName>
        <fullName evidence="3">Uncharacterized protein</fullName>
    </submittedName>
</protein>
<feature type="transmembrane region" description="Helical" evidence="2">
    <location>
        <begin position="99"/>
        <end position="122"/>
    </location>
</feature>
<feature type="transmembrane region" description="Helical" evidence="2">
    <location>
        <begin position="134"/>
        <end position="155"/>
    </location>
</feature>
<accession>A0A3A2Z989</accession>
<keyword evidence="4" id="KW-1185">Reference proteome</keyword>
<name>A0A3A2Z989_9EURO</name>
<comment type="caution">
    <text evidence="3">The sequence shown here is derived from an EMBL/GenBank/DDBJ whole genome shotgun (WGS) entry which is preliminary data.</text>
</comment>
<keyword evidence="2" id="KW-1133">Transmembrane helix</keyword>
<feature type="transmembrane region" description="Helical" evidence="2">
    <location>
        <begin position="6"/>
        <end position="22"/>
    </location>
</feature>
<dbReference type="EMBL" id="MVGC01000400">
    <property type="protein sequence ID" value="RJE19486.1"/>
    <property type="molecule type" value="Genomic_DNA"/>
</dbReference>
<organism evidence="3 4">
    <name type="scientific">Aspergillus sclerotialis</name>
    <dbReference type="NCBI Taxonomy" id="2070753"/>
    <lineage>
        <taxon>Eukaryota</taxon>
        <taxon>Fungi</taxon>
        <taxon>Dikarya</taxon>
        <taxon>Ascomycota</taxon>
        <taxon>Pezizomycotina</taxon>
        <taxon>Eurotiomycetes</taxon>
        <taxon>Eurotiomycetidae</taxon>
        <taxon>Eurotiales</taxon>
        <taxon>Aspergillaceae</taxon>
        <taxon>Aspergillus</taxon>
        <taxon>Aspergillus subgen. Polypaecilum</taxon>
    </lineage>
</organism>
<evidence type="ECO:0000313" key="3">
    <source>
        <dbReference type="EMBL" id="RJE19486.1"/>
    </source>
</evidence>
<dbReference type="AlphaFoldDB" id="A0A3A2Z989"/>
<feature type="transmembrane region" description="Helical" evidence="2">
    <location>
        <begin position="65"/>
        <end position="87"/>
    </location>
</feature>
<reference evidence="4" key="1">
    <citation type="submission" date="2017-02" db="EMBL/GenBank/DDBJ databases">
        <authorList>
            <person name="Tafer H."/>
            <person name="Lopandic K."/>
        </authorList>
    </citation>
    <scope>NUCLEOTIDE SEQUENCE [LARGE SCALE GENOMIC DNA]</scope>
    <source>
        <strain evidence="4">CBS 366.77</strain>
    </source>
</reference>
<gene>
    <name evidence="3" type="ORF">PHISCL_08171</name>
</gene>
<keyword evidence="2" id="KW-0812">Transmembrane</keyword>